<sequence length="53" mass="6671">MEIVYWFLIFIPIALFATGITAVYLYKYYERIPKIPHKRRKKRRRKPKLNWDE</sequence>
<comment type="caution">
    <text evidence="2">The sequence shown here is derived from an EMBL/GenBank/DDBJ whole genome shotgun (WGS) entry which is preliminary data.</text>
</comment>
<organism evidence="2 3">
    <name type="scientific">Adhaeribacter pallidiroseus</name>
    <dbReference type="NCBI Taxonomy" id="2072847"/>
    <lineage>
        <taxon>Bacteria</taxon>
        <taxon>Pseudomonadati</taxon>
        <taxon>Bacteroidota</taxon>
        <taxon>Cytophagia</taxon>
        <taxon>Cytophagales</taxon>
        <taxon>Hymenobacteraceae</taxon>
        <taxon>Adhaeribacter</taxon>
    </lineage>
</organism>
<accession>A0A369QQR8</accession>
<reference evidence="2 3" key="1">
    <citation type="submission" date="2018-04" db="EMBL/GenBank/DDBJ databases">
        <title>Adhaeribacter sp. HMF7616 genome sequencing and assembly.</title>
        <authorList>
            <person name="Kang H."/>
            <person name="Kang J."/>
            <person name="Cha I."/>
            <person name="Kim H."/>
            <person name="Joh K."/>
        </authorList>
    </citation>
    <scope>NUCLEOTIDE SEQUENCE [LARGE SCALE GENOMIC DNA]</scope>
    <source>
        <strain evidence="2 3">HMF7616</strain>
    </source>
</reference>
<gene>
    <name evidence="2" type="ORF">AHMF7616_03132</name>
</gene>
<keyword evidence="3" id="KW-1185">Reference proteome</keyword>
<feature type="transmembrane region" description="Helical" evidence="1">
    <location>
        <begin position="6"/>
        <end position="29"/>
    </location>
</feature>
<dbReference type="EMBL" id="QASA01000001">
    <property type="protein sequence ID" value="RDC64518.1"/>
    <property type="molecule type" value="Genomic_DNA"/>
</dbReference>
<proteinExistence type="predicted"/>
<name>A0A369QQR8_9BACT</name>
<evidence type="ECO:0000256" key="1">
    <source>
        <dbReference type="SAM" id="Phobius"/>
    </source>
</evidence>
<dbReference type="AlphaFoldDB" id="A0A369QQR8"/>
<dbReference type="Proteomes" id="UP000253919">
    <property type="component" value="Unassembled WGS sequence"/>
</dbReference>
<keyword evidence="1" id="KW-0472">Membrane</keyword>
<evidence type="ECO:0000313" key="2">
    <source>
        <dbReference type="EMBL" id="RDC64518.1"/>
    </source>
</evidence>
<protein>
    <submittedName>
        <fullName evidence="2">Uncharacterized protein</fullName>
    </submittedName>
</protein>
<evidence type="ECO:0000313" key="3">
    <source>
        <dbReference type="Proteomes" id="UP000253919"/>
    </source>
</evidence>
<keyword evidence="1" id="KW-0812">Transmembrane</keyword>
<keyword evidence="1" id="KW-1133">Transmembrane helix</keyword>